<keyword evidence="3" id="KW-1185">Reference proteome</keyword>
<dbReference type="EMBL" id="BAAAEO010000001">
    <property type="protein sequence ID" value="GAA0538614.1"/>
    <property type="molecule type" value="Genomic_DNA"/>
</dbReference>
<dbReference type="RefSeq" id="WP_226765801.1">
    <property type="nucleotide sequence ID" value="NZ_BAAAEO010000001.1"/>
</dbReference>
<gene>
    <name evidence="2" type="ORF">GCM10009098_02670</name>
</gene>
<proteinExistence type="predicted"/>
<accession>A0ABP3N949</accession>
<keyword evidence="1" id="KW-0472">Membrane</keyword>
<sequence>MQFHLIKQLTTKPMRWLLQKNISYWHKTAFRFSFSGDGYTLKPSESCGSVVVLARNHYQEFIHLYPVAQLSELKQILHTEYPQAGVLHYIGPEQDQRRSVCTIVIHPDTLQQFSRLTLLIPESLLLWHALKSDNAIYQCDSFARYFLYSAAAVPVSQQIGAFCPDVTSFALNNGIPDQVALKHVDADSYANKLVQALANSVFVIAKLAVLVRPQVKQIQLPFKAIAITAAVSLLLYIVLVTAYYSVLIDNRKDQLAELGGSVNQLLDIQQSVQKISDDVDTLRALRENKQFTAHVWQIVLPLLQNDSSVQLQDIASQSERIVIRGKADQATSVLTTLQASNVVTDARFDAPVRRDRDKDAFVISILLVQQQEQPIAQQAEGSDVTE</sequence>
<evidence type="ECO:0008006" key="4">
    <source>
        <dbReference type="Google" id="ProtNLM"/>
    </source>
</evidence>
<reference evidence="3" key="1">
    <citation type="journal article" date="2019" name="Int. J. Syst. Evol. Microbiol.">
        <title>The Global Catalogue of Microorganisms (GCM) 10K type strain sequencing project: providing services to taxonomists for standard genome sequencing and annotation.</title>
        <authorList>
            <consortium name="The Broad Institute Genomics Platform"/>
            <consortium name="The Broad Institute Genome Sequencing Center for Infectious Disease"/>
            <person name="Wu L."/>
            <person name="Ma J."/>
        </authorList>
    </citation>
    <scope>NUCLEOTIDE SEQUENCE [LARGE SCALE GENOMIC DNA]</scope>
    <source>
        <strain evidence="3">JCM 14331</strain>
    </source>
</reference>
<organism evidence="2 3">
    <name type="scientific">Rheinheimera aquimaris</name>
    <dbReference type="NCBI Taxonomy" id="412437"/>
    <lineage>
        <taxon>Bacteria</taxon>
        <taxon>Pseudomonadati</taxon>
        <taxon>Pseudomonadota</taxon>
        <taxon>Gammaproteobacteria</taxon>
        <taxon>Chromatiales</taxon>
        <taxon>Chromatiaceae</taxon>
        <taxon>Rheinheimera</taxon>
    </lineage>
</organism>
<keyword evidence="1" id="KW-1133">Transmembrane helix</keyword>
<protein>
    <recommendedName>
        <fullName evidence="4">Fimbrial assembly protein</fullName>
    </recommendedName>
</protein>
<evidence type="ECO:0000313" key="2">
    <source>
        <dbReference type="EMBL" id="GAA0538614.1"/>
    </source>
</evidence>
<comment type="caution">
    <text evidence="2">The sequence shown here is derived from an EMBL/GenBank/DDBJ whole genome shotgun (WGS) entry which is preliminary data.</text>
</comment>
<evidence type="ECO:0000313" key="3">
    <source>
        <dbReference type="Proteomes" id="UP001501169"/>
    </source>
</evidence>
<keyword evidence="1" id="KW-0812">Transmembrane</keyword>
<feature type="transmembrane region" description="Helical" evidence="1">
    <location>
        <begin position="224"/>
        <end position="246"/>
    </location>
</feature>
<dbReference type="Proteomes" id="UP001501169">
    <property type="component" value="Unassembled WGS sequence"/>
</dbReference>
<name>A0ABP3N949_9GAMM</name>
<evidence type="ECO:0000256" key="1">
    <source>
        <dbReference type="SAM" id="Phobius"/>
    </source>
</evidence>